<dbReference type="GO" id="GO:0006166">
    <property type="term" value="P:purine ribonucleoside salvage"/>
    <property type="evidence" value="ECO:0007669"/>
    <property type="project" value="TreeGrafter"/>
</dbReference>
<feature type="domain" description="Alpha-D-phosphohexomutase alpha/beta/alpha" evidence="4">
    <location>
        <begin position="123"/>
        <end position="246"/>
    </location>
</feature>
<dbReference type="GO" id="GO:0046872">
    <property type="term" value="F:metal ion binding"/>
    <property type="evidence" value="ECO:0007669"/>
    <property type="project" value="UniProtKB-KW"/>
</dbReference>
<dbReference type="Pfam" id="PF02880">
    <property type="entry name" value="PGM_PMM_III"/>
    <property type="match status" value="1"/>
</dbReference>
<dbReference type="PANTHER" id="PTHR45745:SF1">
    <property type="entry name" value="PHOSPHOGLUCOMUTASE 2B-RELATED"/>
    <property type="match status" value="1"/>
</dbReference>
<dbReference type="Gene3D" id="3.40.120.10">
    <property type="entry name" value="Alpha-D-Glucose-1,6-Bisphosphate, subunit A, domain 3"/>
    <property type="match status" value="1"/>
</dbReference>
<dbReference type="GO" id="GO:0005975">
    <property type="term" value="P:carbohydrate metabolic process"/>
    <property type="evidence" value="ECO:0007669"/>
    <property type="project" value="InterPro"/>
</dbReference>
<evidence type="ECO:0000256" key="1">
    <source>
        <dbReference type="ARBA" id="ARBA00022723"/>
    </source>
</evidence>
<dbReference type="SUPFAM" id="SSF53738">
    <property type="entry name" value="Phosphoglucomutase, first 3 domains"/>
    <property type="match status" value="1"/>
</dbReference>
<keyword evidence="1" id="KW-0479">Metal-binding</keyword>
<dbReference type="AlphaFoldDB" id="A0A8S3ZPE6"/>
<keyword evidence="6" id="KW-1185">Reference proteome</keyword>
<sequence length="391" mass="43820">GKNKESPVKVYFPTAIPGIWGKTGGRKQGKGFVTMKLQGCSPNLTIIKHPLCYQNSPQTQDFFQTVKSPKTPEKGEGDWKAGCKLSMQTADKFGSKIILANDPDADRLAVAERTESGWRVFTGNEIGALLGWWCWTTWRQKHPSADVSDANMMSSTVSSKILEALAKKEGFKFIETLTGFKWMGNEADRLLKMNKHVLFAFEEAIGFMCGSQVLDKDGIVAAAVVAELASYVYSSSSSLSKQLEVIYETYGYHVSQCSYFICHDEETITAMFNRLRNFDGPGKYPKKCGKFEIAHVRDLTVGYDSETEDKKPTLPTSKSSQMITFKFANGCVATLRTSGTEPKIKYYTEHRPDPEKGLGAEEVKKELEQIVASIEEHFYNIKLFPKILRRQ</sequence>
<organism evidence="5 6">
    <name type="scientific">Candidula unifasciata</name>
    <dbReference type="NCBI Taxonomy" id="100452"/>
    <lineage>
        <taxon>Eukaryota</taxon>
        <taxon>Metazoa</taxon>
        <taxon>Spiralia</taxon>
        <taxon>Lophotrochozoa</taxon>
        <taxon>Mollusca</taxon>
        <taxon>Gastropoda</taxon>
        <taxon>Heterobranchia</taxon>
        <taxon>Euthyneura</taxon>
        <taxon>Panpulmonata</taxon>
        <taxon>Eupulmonata</taxon>
        <taxon>Stylommatophora</taxon>
        <taxon>Helicina</taxon>
        <taxon>Helicoidea</taxon>
        <taxon>Geomitridae</taxon>
        <taxon>Candidula</taxon>
    </lineage>
</organism>
<name>A0A8S3ZPE6_9EUPU</name>
<protein>
    <recommendedName>
        <fullName evidence="4">Alpha-D-phosphohexomutase alpha/beta/alpha domain-containing protein</fullName>
    </recommendedName>
</protein>
<dbReference type="Proteomes" id="UP000678393">
    <property type="component" value="Unassembled WGS sequence"/>
</dbReference>
<proteinExistence type="predicted"/>
<dbReference type="InterPro" id="IPR036900">
    <property type="entry name" value="A-D-PHexomutase_C_sf"/>
</dbReference>
<dbReference type="SUPFAM" id="SSF55957">
    <property type="entry name" value="Phosphoglucomutase, C-terminal domain"/>
    <property type="match status" value="1"/>
</dbReference>
<keyword evidence="3" id="KW-0413">Isomerase</keyword>
<comment type="caution">
    <text evidence="5">The sequence shown here is derived from an EMBL/GenBank/DDBJ whole genome shotgun (WGS) entry which is preliminary data.</text>
</comment>
<dbReference type="InterPro" id="IPR016055">
    <property type="entry name" value="A-D-PHexomutase_a/b/a-I/II/III"/>
</dbReference>
<dbReference type="GO" id="GO:0005634">
    <property type="term" value="C:nucleus"/>
    <property type="evidence" value="ECO:0007669"/>
    <property type="project" value="TreeGrafter"/>
</dbReference>
<evidence type="ECO:0000313" key="6">
    <source>
        <dbReference type="Proteomes" id="UP000678393"/>
    </source>
</evidence>
<dbReference type="InterPro" id="IPR005846">
    <property type="entry name" value="A-D-PHexomutase_a/b/a-III"/>
</dbReference>
<feature type="non-terminal residue" evidence="5">
    <location>
        <position position="1"/>
    </location>
</feature>
<dbReference type="EMBL" id="CAJHNH020003657">
    <property type="protein sequence ID" value="CAG5129720.1"/>
    <property type="molecule type" value="Genomic_DNA"/>
</dbReference>
<dbReference type="FunFam" id="3.40.120.10:FF:000017">
    <property type="entry name" value="glucose 1,6-bisphosphate synthase"/>
    <property type="match status" value="1"/>
</dbReference>
<evidence type="ECO:0000256" key="2">
    <source>
        <dbReference type="ARBA" id="ARBA00022842"/>
    </source>
</evidence>
<gene>
    <name evidence="5" type="ORF">CUNI_LOCUS15278</name>
</gene>
<evidence type="ECO:0000259" key="4">
    <source>
        <dbReference type="Pfam" id="PF02880"/>
    </source>
</evidence>
<dbReference type="GO" id="GO:0008973">
    <property type="term" value="F:phosphopentomutase activity"/>
    <property type="evidence" value="ECO:0007669"/>
    <property type="project" value="TreeGrafter"/>
</dbReference>
<evidence type="ECO:0000313" key="5">
    <source>
        <dbReference type="EMBL" id="CAG5129720.1"/>
    </source>
</evidence>
<evidence type="ECO:0000256" key="3">
    <source>
        <dbReference type="ARBA" id="ARBA00023235"/>
    </source>
</evidence>
<dbReference type="PANTHER" id="PTHR45745">
    <property type="entry name" value="PHOSPHOMANNOMUTASE 45A"/>
    <property type="match status" value="1"/>
</dbReference>
<reference evidence="5" key="1">
    <citation type="submission" date="2021-04" db="EMBL/GenBank/DDBJ databases">
        <authorList>
            <consortium name="Molecular Ecology Group"/>
        </authorList>
    </citation>
    <scope>NUCLEOTIDE SEQUENCE</scope>
</reference>
<dbReference type="OrthoDB" id="8300170at2759"/>
<accession>A0A8S3ZPE6</accession>
<keyword evidence="2" id="KW-0460">Magnesium</keyword>